<protein>
    <submittedName>
        <fullName evidence="3">Enoyl-CoA hydratase</fullName>
    </submittedName>
</protein>
<dbReference type="CDD" id="cd06558">
    <property type="entry name" value="crotonase-like"/>
    <property type="match status" value="1"/>
</dbReference>
<evidence type="ECO:0000256" key="2">
    <source>
        <dbReference type="ARBA" id="ARBA00023239"/>
    </source>
</evidence>
<keyword evidence="4" id="KW-1185">Reference proteome</keyword>
<dbReference type="GO" id="GO:0016829">
    <property type="term" value="F:lyase activity"/>
    <property type="evidence" value="ECO:0007669"/>
    <property type="project" value="UniProtKB-KW"/>
</dbReference>
<comment type="similarity">
    <text evidence="1">Belongs to the enoyl-CoA hydratase/isomerase family.</text>
</comment>
<dbReference type="Gene3D" id="3.90.226.10">
    <property type="entry name" value="2-enoyl-CoA Hydratase, Chain A, domain 1"/>
    <property type="match status" value="1"/>
</dbReference>
<dbReference type="EMBL" id="CP014327">
    <property type="protein sequence ID" value="AML52201.1"/>
    <property type="molecule type" value="Genomic_DNA"/>
</dbReference>
<dbReference type="OrthoDB" id="9775794at2"/>
<dbReference type="PANTHER" id="PTHR11941">
    <property type="entry name" value="ENOYL-COA HYDRATASE-RELATED"/>
    <property type="match status" value="1"/>
</dbReference>
<dbReference type="InterPro" id="IPR001753">
    <property type="entry name" value="Enoyl-CoA_hydra/iso"/>
</dbReference>
<reference evidence="3 4" key="1">
    <citation type="submission" date="2016-02" db="EMBL/GenBank/DDBJ databases">
        <title>Complete genome sequence of Halocynthiibacter arcticus PAMC 20958t from arctic marine sediment.</title>
        <authorList>
            <person name="Lee Y.M."/>
            <person name="Baek K."/>
            <person name="Lee H.K."/>
            <person name="Shin S.C."/>
        </authorList>
    </citation>
    <scope>NUCLEOTIDE SEQUENCE [LARGE SCALE GENOMIC DNA]</scope>
    <source>
        <strain evidence="3">PAMC 20958</strain>
    </source>
</reference>
<dbReference type="SUPFAM" id="SSF52096">
    <property type="entry name" value="ClpP/crotonase"/>
    <property type="match status" value="1"/>
</dbReference>
<proteinExistence type="inferred from homology"/>
<keyword evidence="2" id="KW-0456">Lyase</keyword>
<evidence type="ECO:0000256" key="1">
    <source>
        <dbReference type="ARBA" id="ARBA00005254"/>
    </source>
</evidence>
<name>A0A126V1J9_9RHOB</name>
<gene>
    <name evidence="3" type="ORF">RC74_13785</name>
</gene>
<dbReference type="RefSeq" id="WP_039000399.1">
    <property type="nucleotide sequence ID" value="NZ_CP014327.1"/>
</dbReference>
<dbReference type="Proteomes" id="UP000070371">
    <property type="component" value="Chromosome"/>
</dbReference>
<dbReference type="GO" id="GO:0006635">
    <property type="term" value="P:fatty acid beta-oxidation"/>
    <property type="evidence" value="ECO:0007669"/>
    <property type="project" value="TreeGrafter"/>
</dbReference>
<dbReference type="Pfam" id="PF00378">
    <property type="entry name" value="ECH_1"/>
    <property type="match status" value="1"/>
</dbReference>
<dbReference type="STRING" id="1579316.RC74_13785"/>
<dbReference type="PANTHER" id="PTHR11941:SF54">
    <property type="entry name" value="ENOYL-COA HYDRATASE, MITOCHONDRIAL"/>
    <property type="match status" value="1"/>
</dbReference>
<sequence>MSNVHLDLTDGVAELRLDNPTKLNALTPAMLADLERHLTVLETNADLRCVVLTAQGDRAFCVGADINAWADLSPMDFARYWIRSGHRIFDRIARLHVPTIAVLSGHAFGGGLELAAACDLRVASPRATLALPETGVGIVPGWSGTQRLVQLMPAAILKELVLTGRRLSAERAYTLGFVNSVSDDPRGDAFAMAAEIKTKSPQATEVAKYMLAAALNEERSAMIEALGGAVMAASPDKTEGVAAFRAKRPANFKDNSRDDT</sequence>
<evidence type="ECO:0000313" key="3">
    <source>
        <dbReference type="EMBL" id="AML52201.1"/>
    </source>
</evidence>
<dbReference type="InterPro" id="IPR029045">
    <property type="entry name" value="ClpP/crotonase-like_dom_sf"/>
</dbReference>
<dbReference type="FunFam" id="3.90.226.10:FF:000009">
    <property type="entry name" value="Carnitinyl-CoA dehydratase"/>
    <property type="match status" value="1"/>
</dbReference>
<dbReference type="AlphaFoldDB" id="A0A126V1J9"/>
<accession>A0A126V1J9</accession>
<evidence type="ECO:0000313" key="4">
    <source>
        <dbReference type="Proteomes" id="UP000070371"/>
    </source>
</evidence>
<organism evidence="3 4">
    <name type="scientific">Falsihalocynthiibacter arcticus</name>
    <dbReference type="NCBI Taxonomy" id="1579316"/>
    <lineage>
        <taxon>Bacteria</taxon>
        <taxon>Pseudomonadati</taxon>
        <taxon>Pseudomonadota</taxon>
        <taxon>Alphaproteobacteria</taxon>
        <taxon>Rhodobacterales</taxon>
        <taxon>Roseobacteraceae</taxon>
        <taxon>Falsihalocynthiibacter</taxon>
    </lineage>
</organism>
<dbReference type="KEGG" id="hat:RC74_13785"/>